<evidence type="ECO:0000313" key="3">
    <source>
        <dbReference type="Proteomes" id="UP001165082"/>
    </source>
</evidence>
<dbReference type="Proteomes" id="UP001165082">
    <property type="component" value="Unassembled WGS sequence"/>
</dbReference>
<comment type="caution">
    <text evidence="2">The sequence shown here is derived from an EMBL/GenBank/DDBJ whole genome shotgun (WGS) entry which is preliminary data.</text>
</comment>
<dbReference type="AlphaFoldDB" id="A0A9W7DX93"/>
<name>A0A9W7DX93_9STRA</name>
<reference evidence="2" key="1">
    <citation type="submission" date="2022-07" db="EMBL/GenBank/DDBJ databases">
        <title>Genome analysis of Parmales, a sister group of diatoms, reveals the evolutionary specialization of diatoms from phago-mixotrophs to photoautotrophs.</title>
        <authorList>
            <person name="Ban H."/>
            <person name="Sato S."/>
            <person name="Yoshikawa S."/>
            <person name="Kazumasa Y."/>
            <person name="Nakamura Y."/>
            <person name="Ichinomiya M."/>
            <person name="Saitoh K."/>
            <person name="Sato N."/>
            <person name="Blanc-Mathieu R."/>
            <person name="Endo H."/>
            <person name="Kuwata A."/>
            <person name="Ogata H."/>
        </authorList>
    </citation>
    <scope>NUCLEOTIDE SEQUENCE</scope>
</reference>
<sequence>MSGRRLDFNGAGDVRGDGRAVPFNGQRNRDNEREMRGEENSQVRARASMIARIGPNEENKNASGAGMAVSNVSVLNDVAVGTSGEAAAALNHEGPAINVASMVVPTPSSVPNERQHQRMSAIEVAMSAAESAHADEDFVQIMAETMTDESLVAMAGVGRFSFGSAKSKVVAKRVLSTYRMWREKRWEMMKHPSHEMTEEEIAYGEDRERYLNTIDSIGCFMFLKLKADATLKSARGGSVKDAVHNTARLLSRLPDIVKGVKYTAKGDIHGVCSAVMKLNPAYSVARKQKAMPTQPWMVKLFMTTNVGRERYWVELFLLGIEWETGMRGSEASTFNPFFSIVSVEDFSDGRYQVRIAFHIVKNMGKDDVALRTFEGYVEHHDGWQTDVVYKLHRALREVIGFGVVEKTLEGKKVNIAEYARMMREDELDEVLSHGFPVPRETYLDRLIMGSDVRARMAEMLYGDAGSEWRSAYAYKTADDVLSGGEASVGRAVDGSAGEKCGKSFFHYASSSFVTMWKDRLLEAGIPMTIVQHLTFHQGRNAFLLRTMVQKSAGQGNFGDLAAASVEMGHRGGAGSANYYYSSVALAVRDSRGTGIHEVREGEDIQDKVSFQTPEDIAQFESAPEVKLRSLWRKHPNLYLWKKLVTGRFRELGGHGEPEIDFYKQVAVRSVCGIARQREDGLVS</sequence>
<feature type="region of interest" description="Disordered" evidence="1">
    <location>
        <begin position="1"/>
        <end position="45"/>
    </location>
</feature>
<feature type="non-terminal residue" evidence="2">
    <location>
        <position position="1"/>
    </location>
</feature>
<dbReference type="EMBL" id="BRXZ01005078">
    <property type="protein sequence ID" value="GMH59854.1"/>
    <property type="molecule type" value="Genomic_DNA"/>
</dbReference>
<organism evidence="2 3">
    <name type="scientific">Triparma retinervis</name>
    <dbReference type="NCBI Taxonomy" id="2557542"/>
    <lineage>
        <taxon>Eukaryota</taxon>
        <taxon>Sar</taxon>
        <taxon>Stramenopiles</taxon>
        <taxon>Ochrophyta</taxon>
        <taxon>Bolidophyceae</taxon>
        <taxon>Parmales</taxon>
        <taxon>Triparmaceae</taxon>
        <taxon>Triparma</taxon>
    </lineage>
</organism>
<keyword evidence="3" id="KW-1185">Reference proteome</keyword>
<evidence type="ECO:0000256" key="1">
    <source>
        <dbReference type="SAM" id="MobiDB-lite"/>
    </source>
</evidence>
<protein>
    <submittedName>
        <fullName evidence="2">Uncharacterized protein</fullName>
    </submittedName>
</protein>
<feature type="compositionally biased region" description="Basic and acidic residues" evidence="1">
    <location>
        <begin position="27"/>
        <end position="41"/>
    </location>
</feature>
<evidence type="ECO:0000313" key="2">
    <source>
        <dbReference type="EMBL" id="GMH59854.1"/>
    </source>
</evidence>
<gene>
    <name evidence="2" type="ORF">TrRE_jg11216</name>
</gene>
<proteinExistence type="predicted"/>
<accession>A0A9W7DX93</accession>